<organism evidence="1 2">
    <name type="scientific">Desulfotignum phosphitoxidans DSM 13687</name>
    <dbReference type="NCBI Taxonomy" id="1286635"/>
    <lineage>
        <taxon>Bacteria</taxon>
        <taxon>Pseudomonadati</taxon>
        <taxon>Thermodesulfobacteriota</taxon>
        <taxon>Desulfobacteria</taxon>
        <taxon>Desulfobacterales</taxon>
        <taxon>Desulfobacteraceae</taxon>
        <taxon>Desulfotignum</taxon>
    </lineage>
</organism>
<dbReference type="EMBL" id="APJX01000004">
    <property type="protein sequence ID" value="EMS79632.1"/>
    <property type="molecule type" value="Genomic_DNA"/>
</dbReference>
<dbReference type="RefSeq" id="WP_006965875.1">
    <property type="nucleotide sequence ID" value="NZ_APJX01000004.1"/>
</dbReference>
<dbReference type="AlphaFoldDB" id="S0G582"/>
<protein>
    <submittedName>
        <fullName evidence="1">Uncharacterized protein</fullName>
    </submittedName>
</protein>
<evidence type="ECO:0000313" key="2">
    <source>
        <dbReference type="Proteomes" id="UP000014216"/>
    </source>
</evidence>
<sequence length="179" mass="20545">MKVVRQVLPHASDFRQFWKETGPFEFALTSAEFPPVLLGPEEWIFGHTARDVLEALMGFAPGKTKIVRSDFNVKNTRILRPDHLIAWKIQDFPEEWNHVVCDFFVPEGHLTRAVENRMNAVPVPGDDGHQVAAAFFSLLENHLEAMGYVWLRPRENARYAAVQAYLSEWEKDEKDAGLL</sequence>
<accession>S0G582</accession>
<dbReference type="OrthoDB" id="5416541at2"/>
<keyword evidence="2" id="KW-1185">Reference proteome</keyword>
<evidence type="ECO:0000313" key="1">
    <source>
        <dbReference type="EMBL" id="EMS79632.1"/>
    </source>
</evidence>
<reference evidence="1 2" key="1">
    <citation type="journal article" date="2013" name="Genome Announc.">
        <title>Draft Genome Sequence of Desulfotignum phosphitoxidans DSM 13687 Strain FiPS-3.</title>
        <authorList>
            <person name="Poehlein A."/>
            <person name="Daniel R."/>
            <person name="Simeonova D.D."/>
        </authorList>
    </citation>
    <scope>NUCLEOTIDE SEQUENCE [LARGE SCALE GENOMIC DNA]</scope>
    <source>
        <strain evidence="1 2">DSM 13687</strain>
    </source>
</reference>
<dbReference type="Proteomes" id="UP000014216">
    <property type="component" value="Unassembled WGS sequence"/>
</dbReference>
<gene>
    <name evidence="1" type="ORF">Dpo_4c01830</name>
</gene>
<name>S0G582_9BACT</name>
<proteinExistence type="predicted"/>
<comment type="caution">
    <text evidence="1">The sequence shown here is derived from an EMBL/GenBank/DDBJ whole genome shotgun (WGS) entry which is preliminary data.</text>
</comment>